<accession>A0ABN3QE14</accession>
<proteinExistence type="predicted"/>
<organism evidence="2 3">
    <name type="scientific">Actinomadura fulvescens</name>
    <dbReference type="NCBI Taxonomy" id="46160"/>
    <lineage>
        <taxon>Bacteria</taxon>
        <taxon>Bacillati</taxon>
        <taxon>Actinomycetota</taxon>
        <taxon>Actinomycetes</taxon>
        <taxon>Streptosporangiales</taxon>
        <taxon>Thermomonosporaceae</taxon>
        <taxon>Actinomadura</taxon>
    </lineage>
</organism>
<dbReference type="InterPro" id="IPR037401">
    <property type="entry name" value="SnoaL-like"/>
</dbReference>
<gene>
    <name evidence="2" type="ORF">GCM10010411_70360</name>
</gene>
<dbReference type="SUPFAM" id="SSF54427">
    <property type="entry name" value="NTF2-like"/>
    <property type="match status" value="1"/>
</dbReference>
<evidence type="ECO:0000313" key="3">
    <source>
        <dbReference type="Proteomes" id="UP001501509"/>
    </source>
</evidence>
<evidence type="ECO:0000259" key="1">
    <source>
        <dbReference type="Pfam" id="PF13577"/>
    </source>
</evidence>
<protein>
    <recommendedName>
        <fullName evidence="1">SnoaL-like domain-containing protein</fullName>
    </recommendedName>
</protein>
<dbReference type="Proteomes" id="UP001501509">
    <property type="component" value="Unassembled WGS sequence"/>
</dbReference>
<reference evidence="2 3" key="1">
    <citation type="journal article" date="2019" name="Int. J. Syst. Evol. Microbiol.">
        <title>The Global Catalogue of Microorganisms (GCM) 10K type strain sequencing project: providing services to taxonomists for standard genome sequencing and annotation.</title>
        <authorList>
            <consortium name="The Broad Institute Genomics Platform"/>
            <consortium name="The Broad Institute Genome Sequencing Center for Infectious Disease"/>
            <person name="Wu L."/>
            <person name="Ma J."/>
        </authorList>
    </citation>
    <scope>NUCLEOTIDE SEQUENCE [LARGE SCALE GENOMIC DNA]</scope>
    <source>
        <strain evidence="2 3">JCM 6833</strain>
    </source>
</reference>
<dbReference type="EMBL" id="BAAATD010000011">
    <property type="protein sequence ID" value="GAA2623960.1"/>
    <property type="molecule type" value="Genomic_DNA"/>
</dbReference>
<dbReference type="Gene3D" id="3.10.450.50">
    <property type="match status" value="1"/>
</dbReference>
<name>A0ABN3QE14_9ACTN</name>
<dbReference type="Pfam" id="PF13577">
    <property type="entry name" value="SnoaL_4"/>
    <property type="match status" value="1"/>
</dbReference>
<feature type="domain" description="SnoaL-like" evidence="1">
    <location>
        <begin position="17"/>
        <end position="144"/>
    </location>
</feature>
<comment type="caution">
    <text evidence="2">The sequence shown here is derived from an EMBL/GenBank/DDBJ whole genome shotgun (WGS) entry which is preliminary data.</text>
</comment>
<dbReference type="InterPro" id="IPR032710">
    <property type="entry name" value="NTF2-like_dom_sf"/>
</dbReference>
<evidence type="ECO:0000313" key="2">
    <source>
        <dbReference type="EMBL" id="GAA2623960.1"/>
    </source>
</evidence>
<keyword evidence="3" id="KW-1185">Reference proteome</keyword>
<sequence length="155" mass="17027">MLTKRLLSCGMPMSPAELSDRFEIGEVLARYALAVDSGRWDLLDTVFTADATLDYSSSGGVTGSLEEAKAWLAKVLPAWPGRQHLIGATLIAFGDDRAEVTASFTDTLAPSRDAIEADSPGLIRGGGWYHHRMVRTAGGWRSREVVMEQLWRTMR</sequence>